<dbReference type="EMBL" id="ML209425">
    <property type="protein sequence ID" value="TFK58348.1"/>
    <property type="molecule type" value="Genomic_DNA"/>
</dbReference>
<accession>A0ACD2ZYC3</accession>
<evidence type="ECO:0000313" key="2">
    <source>
        <dbReference type="Proteomes" id="UP000308600"/>
    </source>
</evidence>
<organism evidence="1 2">
    <name type="scientific">Pluteus cervinus</name>
    <dbReference type="NCBI Taxonomy" id="181527"/>
    <lineage>
        <taxon>Eukaryota</taxon>
        <taxon>Fungi</taxon>
        <taxon>Dikarya</taxon>
        <taxon>Basidiomycota</taxon>
        <taxon>Agaricomycotina</taxon>
        <taxon>Agaricomycetes</taxon>
        <taxon>Agaricomycetidae</taxon>
        <taxon>Agaricales</taxon>
        <taxon>Pluteineae</taxon>
        <taxon>Pluteaceae</taxon>
        <taxon>Pluteus</taxon>
    </lineage>
</organism>
<gene>
    <name evidence="1" type="ORF">BDN72DRAFT_884242</name>
</gene>
<reference evidence="1 2" key="1">
    <citation type="journal article" date="2019" name="Nat. Ecol. Evol.">
        <title>Megaphylogeny resolves global patterns of mushroom evolution.</title>
        <authorList>
            <person name="Varga T."/>
            <person name="Krizsan K."/>
            <person name="Foldi C."/>
            <person name="Dima B."/>
            <person name="Sanchez-Garcia M."/>
            <person name="Sanchez-Ramirez S."/>
            <person name="Szollosi G.J."/>
            <person name="Szarkandi J.G."/>
            <person name="Papp V."/>
            <person name="Albert L."/>
            <person name="Andreopoulos W."/>
            <person name="Angelini C."/>
            <person name="Antonin V."/>
            <person name="Barry K.W."/>
            <person name="Bougher N.L."/>
            <person name="Buchanan P."/>
            <person name="Buyck B."/>
            <person name="Bense V."/>
            <person name="Catcheside P."/>
            <person name="Chovatia M."/>
            <person name="Cooper J."/>
            <person name="Damon W."/>
            <person name="Desjardin D."/>
            <person name="Finy P."/>
            <person name="Geml J."/>
            <person name="Haridas S."/>
            <person name="Hughes K."/>
            <person name="Justo A."/>
            <person name="Karasinski D."/>
            <person name="Kautmanova I."/>
            <person name="Kiss B."/>
            <person name="Kocsube S."/>
            <person name="Kotiranta H."/>
            <person name="LaButti K.M."/>
            <person name="Lechner B.E."/>
            <person name="Liimatainen K."/>
            <person name="Lipzen A."/>
            <person name="Lukacs Z."/>
            <person name="Mihaltcheva S."/>
            <person name="Morgado L.N."/>
            <person name="Niskanen T."/>
            <person name="Noordeloos M.E."/>
            <person name="Ohm R.A."/>
            <person name="Ortiz-Santana B."/>
            <person name="Ovrebo C."/>
            <person name="Racz N."/>
            <person name="Riley R."/>
            <person name="Savchenko A."/>
            <person name="Shiryaev A."/>
            <person name="Soop K."/>
            <person name="Spirin V."/>
            <person name="Szebenyi C."/>
            <person name="Tomsovsky M."/>
            <person name="Tulloss R.E."/>
            <person name="Uehling J."/>
            <person name="Grigoriev I.V."/>
            <person name="Vagvolgyi C."/>
            <person name="Papp T."/>
            <person name="Martin F.M."/>
            <person name="Miettinen O."/>
            <person name="Hibbett D.S."/>
            <person name="Nagy L.G."/>
        </authorList>
    </citation>
    <scope>NUCLEOTIDE SEQUENCE [LARGE SCALE GENOMIC DNA]</scope>
    <source>
        <strain evidence="1 2">NL-1719</strain>
    </source>
</reference>
<sequence length="374" mass="41933">MDGADRRYLAIPQGMFSRMHAPKLRSLSIQFSYISKWHLGHTLTGYLLATLPPSVAIGLEKVEVEGFSTLTRPPPVPVPRLPSLRRLRVEGTDSIRQAFDQMIFPISLSSPNPAGEMAKPLTLRELLITKAASSFLVSHFRRMLTSNDLGSHLTLLSIRTSWIMKCPSFTELPLVVTELCPNLKTLEYFHPCPESFLQDIPITLQRLGLLLIHPKDTESMPTALSSVFPLVDWMKDATLRKNVKVLMIDWVQKFAEEDKQEELEIFGSGISIVRNTNRRRLGSRKVPVMTNDLVLVPLMNTLCNEDVALPPQKDREKIVHSSSGVGYGVRDKSTVEQADWTWEALSSCGRSAETGPLVFNSNCGEELQSFRPPP</sequence>
<dbReference type="Proteomes" id="UP000308600">
    <property type="component" value="Unassembled WGS sequence"/>
</dbReference>
<keyword evidence="2" id="KW-1185">Reference proteome</keyword>
<protein>
    <submittedName>
        <fullName evidence="1">Uncharacterized protein</fullName>
    </submittedName>
</protein>
<proteinExistence type="predicted"/>
<name>A0ACD2ZYC3_9AGAR</name>
<evidence type="ECO:0000313" key="1">
    <source>
        <dbReference type="EMBL" id="TFK58348.1"/>
    </source>
</evidence>